<evidence type="ECO:0000313" key="5">
    <source>
        <dbReference type="EMBL" id="TWD75932.1"/>
    </source>
</evidence>
<evidence type="ECO:0000256" key="2">
    <source>
        <dbReference type="ARBA" id="ARBA00022801"/>
    </source>
</evidence>
<dbReference type="InterPro" id="IPR029058">
    <property type="entry name" value="AB_hydrolase_fold"/>
</dbReference>
<evidence type="ECO:0000256" key="1">
    <source>
        <dbReference type="ARBA" id="ARBA00005964"/>
    </source>
</evidence>
<dbReference type="InterPro" id="IPR019826">
    <property type="entry name" value="Carboxylesterase_B_AS"/>
</dbReference>
<dbReference type="EC" id="3.1.1.-" evidence="3"/>
<proteinExistence type="inferred from homology"/>
<dbReference type="PROSITE" id="PS00122">
    <property type="entry name" value="CARBOXYLESTERASE_B_1"/>
    <property type="match status" value="1"/>
</dbReference>
<dbReference type="InterPro" id="IPR050654">
    <property type="entry name" value="AChE-related_enzymes"/>
</dbReference>
<organism evidence="5 6">
    <name type="scientific">Variovorax beijingensis</name>
    <dbReference type="NCBI Taxonomy" id="2496117"/>
    <lineage>
        <taxon>Bacteria</taxon>
        <taxon>Pseudomonadati</taxon>
        <taxon>Pseudomonadota</taxon>
        <taxon>Betaproteobacteria</taxon>
        <taxon>Burkholderiales</taxon>
        <taxon>Comamonadaceae</taxon>
        <taxon>Variovorax</taxon>
    </lineage>
</organism>
<dbReference type="SUPFAM" id="SSF53474">
    <property type="entry name" value="alpha/beta-Hydrolases"/>
    <property type="match status" value="1"/>
</dbReference>
<gene>
    <name evidence="5" type="ORF">FB547_1143</name>
</gene>
<dbReference type="EMBL" id="VIVL01000014">
    <property type="protein sequence ID" value="TWD75932.1"/>
    <property type="molecule type" value="Genomic_DNA"/>
</dbReference>
<dbReference type="Proteomes" id="UP000319722">
    <property type="component" value="Unassembled WGS sequence"/>
</dbReference>
<dbReference type="OrthoDB" id="9775851at2"/>
<dbReference type="InterPro" id="IPR002018">
    <property type="entry name" value="CarbesteraseB"/>
</dbReference>
<protein>
    <recommendedName>
        <fullName evidence="3">Carboxylic ester hydrolase</fullName>
        <ecNumber evidence="3">3.1.1.-</ecNumber>
    </recommendedName>
</protein>
<evidence type="ECO:0000256" key="3">
    <source>
        <dbReference type="RuleBase" id="RU361235"/>
    </source>
</evidence>
<dbReference type="Pfam" id="PF00135">
    <property type="entry name" value="COesterase"/>
    <property type="match status" value="1"/>
</dbReference>
<name>A0A561BB28_9BURK</name>
<comment type="similarity">
    <text evidence="1 3">Belongs to the type-B carboxylesterase/lipase family.</text>
</comment>
<dbReference type="AlphaFoldDB" id="A0A561BB28"/>
<reference evidence="5 6" key="1">
    <citation type="submission" date="2019-06" db="EMBL/GenBank/DDBJ databases">
        <title>Sorghum-associated microbial communities from plants grown in Nebraska, USA.</title>
        <authorList>
            <person name="Schachtman D."/>
        </authorList>
    </citation>
    <scope>NUCLEOTIDE SEQUENCE [LARGE SCALE GENOMIC DNA]</scope>
    <source>
        <strain evidence="5 6">T529</strain>
    </source>
</reference>
<dbReference type="PANTHER" id="PTHR43918">
    <property type="entry name" value="ACETYLCHOLINESTERASE"/>
    <property type="match status" value="1"/>
</dbReference>
<dbReference type="Gene3D" id="3.40.50.1820">
    <property type="entry name" value="alpha/beta hydrolase"/>
    <property type="match status" value="2"/>
</dbReference>
<dbReference type="PANTHER" id="PTHR43918:SF4">
    <property type="entry name" value="CARBOXYLIC ESTER HYDROLASE"/>
    <property type="match status" value="1"/>
</dbReference>
<evidence type="ECO:0000313" key="6">
    <source>
        <dbReference type="Proteomes" id="UP000319722"/>
    </source>
</evidence>
<comment type="caution">
    <text evidence="5">The sequence shown here is derived from an EMBL/GenBank/DDBJ whole genome shotgun (WGS) entry which is preliminary data.</text>
</comment>
<dbReference type="GO" id="GO:0052689">
    <property type="term" value="F:carboxylic ester hydrolase activity"/>
    <property type="evidence" value="ECO:0007669"/>
    <property type="project" value="TreeGrafter"/>
</dbReference>
<feature type="domain" description="Carboxylesterase type B" evidence="4">
    <location>
        <begin position="17"/>
        <end position="321"/>
    </location>
</feature>
<keyword evidence="2 3" id="KW-0378">Hydrolase</keyword>
<evidence type="ECO:0000259" key="4">
    <source>
        <dbReference type="Pfam" id="PF00135"/>
    </source>
</evidence>
<sequence length="430" mass="46528">MSRRGASKVGEDVQAIVRNGKVIGTREHGVCRFSAIPYAQAPVDDLRWRAPVAAQWTGCLDATRPGPVAPQLPSRLRGAMGDFDAAQSEDCLHLTVWTPAADGGRRPVVVWLHGGAWQSGGAALEWYSGAQLAVQGDIVMVSPNYRLAALGWLFVPGMVANVGLLDQEAAIDWVVEHIESFGGDPRKITVMGQSAGAASIACLLARRPRFNRAIMQSASLGRGFRSVEQAHRLGRILLQAAGARDLDEARTLPWEALLRAQQAPEVVEALIAEGDHRSLFALVSDGEVLPQDMQSELQAAAGRADVLIGYTGDEMKAFPDAPMDEAGRRVGDEIFGAPSRQWAQDAAAQGRGAWVFKFDHAPSDAFGACHCIELPFVFGTLDRFRDAPMLHGLRPQDAQRLMREIQAAWIAFIRGGSPGWDASPRIRAFD</sequence>
<accession>A0A561BB28</accession>